<reference evidence="1 2" key="1">
    <citation type="journal article" date="2022" name="Hortic Res">
        <title>A haplotype resolved chromosomal level avocado genome allows analysis of novel avocado genes.</title>
        <authorList>
            <person name="Nath O."/>
            <person name="Fletcher S.J."/>
            <person name="Hayward A."/>
            <person name="Shaw L.M."/>
            <person name="Masouleh A.K."/>
            <person name="Furtado A."/>
            <person name="Henry R.J."/>
            <person name="Mitter N."/>
        </authorList>
    </citation>
    <scope>NUCLEOTIDE SEQUENCE [LARGE SCALE GENOMIC DNA]</scope>
    <source>
        <strain evidence="2">cv. Hass</strain>
    </source>
</reference>
<keyword evidence="2" id="KW-1185">Reference proteome</keyword>
<sequence>MRKIRSDRRKETTVSCERTVLERLAQVRLESLPPFSSPEDDRRLRLPRNRKKKKKNQQRRNVGCDLGVFFRLGPTTPPRTARRRRSLRRRRRCVSRRNTKKGRLRCCL</sequence>
<protein>
    <submittedName>
        <fullName evidence="1">Uncharacterized protein</fullName>
    </submittedName>
</protein>
<accession>A0ACC2L3V5</accession>
<name>A0ACC2L3V5_PERAE</name>
<organism evidence="1 2">
    <name type="scientific">Persea americana</name>
    <name type="common">Avocado</name>
    <dbReference type="NCBI Taxonomy" id="3435"/>
    <lineage>
        <taxon>Eukaryota</taxon>
        <taxon>Viridiplantae</taxon>
        <taxon>Streptophyta</taxon>
        <taxon>Embryophyta</taxon>
        <taxon>Tracheophyta</taxon>
        <taxon>Spermatophyta</taxon>
        <taxon>Magnoliopsida</taxon>
        <taxon>Magnoliidae</taxon>
        <taxon>Laurales</taxon>
        <taxon>Lauraceae</taxon>
        <taxon>Persea</taxon>
    </lineage>
</organism>
<dbReference type="Proteomes" id="UP001234297">
    <property type="component" value="Chromosome 6"/>
</dbReference>
<comment type="caution">
    <text evidence="1">The sequence shown here is derived from an EMBL/GenBank/DDBJ whole genome shotgun (WGS) entry which is preliminary data.</text>
</comment>
<proteinExistence type="predicted"/>
<evidence type="ECO:0000313" key="2">
    <source>
        <dbReference type="Proteomes" id="UP001234297"/>
    </source>
</evidence>
<gene>
    <name evidence="1" type="ORF">MRB53_021489</name>
</gene>
<dbReference type="EMBL" id="CM056814">
    <property type="protein sequence ID" value="KAJ8628182.1"/>
    <property type="molecule type" value="Genomic_DNA"/>
</dbReference>
<evidence type="ECO:0000313" key="1">
    <source>
        <dbReference type="EMBL" id="KAJ8628182.1"/>
    </source>
</evidence>